<dbReference type="Pfam" id="PF10145">
    <property type="entry name" value="PhageMin_Tail"/>
    <property type="match status" value="1"/>
</dbReference>
<comment type="caution">
    <text evidence="5">The sequence shown here is derived from an EMBL/GenBank/DDBJ whole genome shotgun (WGS) entry which is preliminary data.</text>
</comment>
<keyword evidence="3" id="KW-1133">Transmembrane helix</keyword>
<keyword evidence="1" id="KW-1188">Viral release from host cell</keyword>
<keyword evidence="3" id="KW-0812">Transmembrane</keyword>
<reference evidence="5 6" key="1">
    <citation type="journal article" date="2015" name="Stand. Genomic Sci.">
        <title>Genomic Encyclopedia of Bacterial and Archaeal Type Strains, Phase III: the genomes of soil and plant-associated and newly described type strains.</title>
        <authorList>
            <person name="Whitman W.B."/>
            <person name="Woyke T."/>
            <person name="Klenk H.P."/>
            <person name="Zhou Y."/>
            <person name="Lilburn T.G."/>
            <person name="Beck B.J."/>
            <person name="De Vos P."/>
            <person name="Vandamme P."/>
            <person name="Eisen J.A."/>
            <person name="Garrity G."/>
            <person name="Hugenholtz P."/>
            <person name="Kyrpides N.C."/>
        </authorList>
    </citation>
    <scope>NUCLEOTIDE SEQUENCE [LARGE SCALE GENOMIC DNA]</scope>
    <source>
        <strain evidence="5 6">CECT 7306</strain>
    </source>
</reference>
<gene>
    <name evidence="5" type="ORF">EDC03_0568</name>
</gene>
<feature type="domain" description="Phage tail tape measure protein" evidence="4">
    <location>
        <begin position="110"/>
        <end position="310"/>
    </location>
</feature>
<evidence type="ECO:0000256" key="1">
    <source>
        <dbReference type="ARBA" id="ARBA00022612"/>
    </source>
</evidence>
<dbReference type="RefSeq" id="WP_123378620.1">
    <property type="nucleotide sequence ID" value="NZ_RJKN01000001.1"/>
</dbReference>
<dbReference type="EMBL" id="RJKN01000001">
    <property type="protein sequence ID" value="ROP45952.1"/>
    <property type="molecule type" value="Genomic_DNA"/>
</dbReference>
<sequence length="1076" mass="109187">MADRSVVLRLRAEVGAYKAAMGEATKATDAFGDSANKNSVQASSGLAQVVESASKHDEAWRTVGTTLLGVGTATAAGVGLAIAKYSEFDAAMSAVQASTGASKTSLVELREAALQAGADTQFSATEAAGAIEELAKAGVSTEDILSGGLNGALALAAAGGISVAEAAEVAASTLTQFSLSGRDVGHVADLLAAGANKAQGGVGDLGAALNQSGLVASQFGLSVEETVGSLAAFASAGLLGSDAGTSFRSMLLRLANPAKETQETMDALGISAYDAQGNFVGVADLAQQLQDRLGGLTQAQRDAALAQIFGSDAIRAANILYTEGAEGINGWVAAVDDSGAAAETAAARTDNLRGDVERLGGAFDTALIRIGASADGPLRAVVQTITDVVDAFGSAPPAVQSTALVLGTLVAAASLASGGFLVLAPRILETRAAVNQLSTDMPRATGALKTLGRATSIVGGVVALAGALIALGVATRDAGDPQGVNELSRSLDRLAEDRDFSGIDDAFSDFGSGLFGIGELNSQINGLDDAITRVFNPTTEQSINDFLSGLVPSAAASTELGSLKAVFDDIDESLAGLVSSGNAEAAAEQFAVIEERMRAQGVSAEDAARLFPLYADALIGAEEAAAGAGEGAQAAAGGIDAAATSAEQAQASLEGFQDALDQLLDQAFGVEEATDSLTGAFAELAENASGYERTLSGTSEAALANRESVRGLVEGIFELADAQARGGASSEELVGSLQAQRAGLEDALTAMGFSREEVQRYAAAIDPATVAAQALTKATKEIPAQAATEISQPGMPQAQTDAAALKRGTEAIPDQRRTSISQPGMTKAQADAEDLRRRTQAVPDGQATRFTQPGMPGVLGDATDLRLRVLQVPGSKSTTISAPGATAAASQARSVRDAVNGIPSLKTTTIRTVRETVNRTVQGSSVRSTEFAAGGLVLGDLERAVRHYAGGGTDIADGHLPELAMAGGPVRVWREPETKGEAYLPLADDWRRPGARAIAEQVVDIFGGRVEWFAAGGLRPGEQTSYVPPALAASGARGPSGTSVAVQVDARGAYDPEAVARRTAARVHDVVQLLRL</sequence>
<keyword evidence="3" id="KW-0472">Membrane</keyword>
<dbReference type="AlphaFoldDB" id="A0A3N1HUE5"/>
<evidence type="ECO:0000259" key="4">
    <source>
        <dbReference type="Pfam" id="PF10145"/>
    </source>
</evidence>
<evidence type="ECO:0000313" key="5">
    <source>
        <dbReference type="EMBL" id="ROP45952.1"/>
    </source>
</evidence>
<dbReference type="PANTHER" id="PTHR37813:SF1">
    <property type="entry name" value="FELS-2 PROPHAGE PROTEIN"/>
    <property type="match status" value="1"/>
</dbReference>
<keyword evidence="6" id="KW-1185">Reference proteome</keyword>
<dbReference type="Proteomes" id="UP000276232">
    <property type="component" value="Unassembled WGS sequence"/>
</dbReference>
<accession>A0A3N1HUE5</accession>
<feature type="region of interest" description="Disordered" evidence="2">
    <location>
        <begin position="810"/>
        <end position="833"/>
    </location>
</feature>
<dbReference type="InterPro" id="IPR010090">
    <property type="entry name" value="Phage_tape_meas"/>
</dbReference>
<proteinExistence type="predicted"/>
<dbReference type="PANTHER" id="PTHR37813">
    <property type="entry name" value="FELS-2 PROPHAGE PROTEIN"/>
    <property type="match status" value="1"/>
</dbReference>
<feature type="transmembrane region" description="Helical" evidence="3">
    <location>
        <begin position="451"/>
        <end position="474"/>
    </location>
</feature>
<evidence type="ECO:0000256" key="2">
    <source>
        <dbReference type="SAM" id="MobiDB-lite"/>
    </source>
</evidence>
<evidence type="ECO:0000313" key="6">
    <source>
        <dbReference type="Proteomes" id="UP000276232"/>
    </source>
</evidence>
<dbReference type="NCBIfam" id="TIGR01760">
    <property type="entry name" value="tape_meas_TP901"/>
    <property type="match status" value="1"/>
</dbReference>
<dbReference type="InParanoid" id="A0A3N1HUE5"/>
<dbReference type="OrthoDB" id="2183194at2"/>
<name>A0A3N1HUE5_9ACTN</name>
<organism evidence="5 6">
    <name type="scientific">Pseudokineococcus lusitanus</name>
    <dbReference type="NCBI Taxonomy" id="763993"/>
    <lineage>
        <taxon>Bacteria</taxon>
        <taxon>Bacillati</taxon>
        <taxon>Actinomycetota</taxon>
        <taxon>Actinomycetes</taxon>
        <taxon>Kineosporiales</taxon>
        <taxon>Kineosporiaceae</taxon>
        <taxon>Pseudokineococcus</taxon>
    </lineage>
</organism>
<evidence type="ECO:0000256" key="3">
    <source>
        <dbReference type="SAM" id="Phobius"/>
    </source>
</evidence>
<feature type="transmembrane region" description="Helical" evidence="3">
    <location>
        <begin position="403"/>
        <end position="423"/>
    </location>
</feature>
<protein>
    <submittedName>
        <fullName evidence="5">TP901 family phage tail tape measure protein</fullName>
    </submittedName>
</protein>